<dbReference type="SUPFAM" id="SSF53756">
    <property type="entry name" value="UDP-Glycosyltransferase/glycogen phosphorylase"/>
    <property type="match status" value="1"/>
</dbReference>
<dbReference type="InterPro" id="IPR007554">
    <property type="entry name" value="Glycerophosphate_synth"/>
</dbReference>
<organism evidence="7 8">
    <name type="scientific">Secundilactobacillus kimchicus JCM 15530</name>
    <dbReference type="NCBI Taxonomy" id="1302272"/>
    <lineage>
        <taxon>Bacteria</taxon>
        <taxon>Bacillati</taxon>
        <taxon>Bacillota</taxon>
        <taxon>Bacilli</taxon>
        <taxon>Lactobacillales</taxon>
        <taxon>Lactobacillaceae</taxon>
        <taxon>Secundilactobacillus</taxon>
    </lineage>
</organism>
<accession>A0A0R1HS14</accession>
<evidence type="ECO:0000256" key="3">
    <source>
        <dbReference type="ARBA" id="ARBA00022475"/>
    </source>
</evidence>
<dbReference type="PATRIC" id="fig|1302272.5.peg.330"/>
<keyword evidence="4 7" id="KW-0808">Transferase</keyword>
<dbReference type="InterPro" id="IPR051612">
    <property type="entry name" value="Teichoic_Acid_Biosynth"/>
</dbReference>
<dbReference type="GO" id="GO:0005886">
    <property type="term" value="C:plasma membrane"/>
    <property type="evidence" value="ECO:0007669"/>
    <property type="project" value="UniProtKB-SubCell"/>
</dbReference>
<comment type="similarity">
    <text evidence="2">Belongs to the CDP-glycerol glycerophosphotransferase family.</text>
</comment>
<dbReference type="Pfam" id="PF04464">
    <property type="entry name" value="Glyphos_transf"/>
    <property type="match status" value="1"/>
</dbReference>
<evidence type="ECO:0000256" key="5">
    <source>
        <dbReference type="ARBA" id="ARBA00022944"/>
    </source>
</evidence>
<gene>
    <name evidence="7" type="ORF">FC96_GL000333</name>
</gene>
<keyword evidence="6" id="KW-0472">Membrane</keyword>
<evidence type="ECO:0000256" key="1">
    <source>
        <dbReference type="ARBA" id="ARBA00004202"/>
    </source>
</evidence>
<comment type="subcellular location">
    <subcellularLocation>
        <location evidence="1">Cell membrane</location>
        <topology evidence="1">Peripheral membrane protein</topology>
    </subcellularLocation>
</comment>
<dbReference type="PANTHER" id="PTHR37316">
    <property type="entry name" value="TEICHOIC ACID GLYCEROL-PHOSPHATE PRIMASE"/>
    <property type="match status" value="1"/>
</dbReference>
<dbReference type="Gene3D" id="3.40.50.12580">
    <property type="match status" value="1"/>
</dbReference>
<dbReference type="Gene3D" id="3.40.50.11820">
    <property type="match status" value="1"/>
</dbReference>
<keyword evidence="8" id="KW-1185">Reference proteome</keyword>
<evidence type="ECO:0000256" key="2">
    <source>
        <dbReference type="ARBA" id="ARBA00010488"/>
    </source>
</evidence>
<proteinExistence type="inferred from homology"/>
<dbReference type="InterPro" id="IPR043149">
    <property type="entry name" value="TagF_N"/>
</dbReference>
<dbReference type="InterPro" id="IPR043148">
    <property type="entry name" value="TagF_C"/>
</dbReference>
<comment type="caution">
    <text evidence="7">The sequence shown here is derived from an EMBL/GenBank/DDBJ whole genome shotgun (WGS) entry which is preliminary data.</text>
</comment>
<dbReference type="EMBL" id="AZCX01000001">
    <property type="protein sequence ID" value="KRK49408.1"/>
    <property type="molecule type" value="Genomic_DNA"/>
</dbReference>
<dbReference type="Proteomes" id="UP000050911">
    <property type="component" value="Unassembled WGS sequence"/>
</dbReference>
<evidence type="ECO:0000313" key="8">
    <source>
        <dbReference type="Proteomes" id="UP000050911"/>
    </source>
</evidence>
<dbReference type="STRING" id="1302272.FC96_GL000333"/>
<name>A0A0R1HS14_9LACO</name>
<protein>
    <submittedName>
        <fullName evidence="7">Glycosyl glycerophosphate transferase</fullName>
    </submittedName>
</protein>
<evidence type="ECO:0000256" key="4">
    <source>
        <dbReference type="ARBA" id="ARBA00022679"/>
    </source>
</evidence>
<dbReference type="PANTHER" id="PTHR37316:SF3">
    <property type="entry name" value="TEICHOIC ACID GLYCEROL-PHOSPHATE TRANSFERASE"/>
    <property type="match status" value="1"/>
</dbReference>
<evidence type="ECO:0000256" key="6">
    <source>
        <dbReference type="ARBA" id="ARBA00023136"/>
    </source>
</evidence>
<dbReference type="GO" id="GO:0047355">
    <property type="term" value="F:CDP-glycerol glycerophosphotransferase activity"/>
    <property type="evidence" value="ECO:0007669"/>
    <property type="project" value="InterPro"/>
</dbReference>
<sequence length="408" mass="47781">MMMTSLKARFVKGLKLIIRYGLIVINDGFICFKPNPKLTIFESFNGNDINDNPAAIYRELVTHHPELRQTAYFSVKPRVYAELRQRYPEIKLLRRFSLKWVWVMAHAKVWVFNSRMPQWWRKNRQTTYIQTWHGTPLKRLGVDIEHVAIPGNTTEDYGRQFIREAARWQYLIAPNAFSKKVFRSAFQFHNEFLPVGYPRNDVLYRDNQPATVAQIKKKLVGSATATVILYAPTWRDDDAIKAGRYHFKLPFDLGHFFEHVSADTILVLRPHYLVKDHIDITGFEDRVKILADNDIAQLYLMADLLITDYSSVMFDYANLERPMLFYAYDLAHYRDELRGFYFNYQAEIPGPLATTESDLHAALDTFYQDRCFPAYRAALMGFSQKYCGWETGRASAEVVKIMEQEMTK</sequence>
<keyword evidence="3" id="KW-1003">Cell membrane</keyword>
<keyword evidence="5" id="KW-0777">Teichoic acid biosynthesis</keyword>
<dbReference type="AlphaFoldDB" id="A0A0R1HS14"/>
<evidence type="ECO:0000313" key="7">
    <source>
        <dbReference type="EMBL" id="KRK49408.1"/>
    </source>
</evidence>
<reference evidence="7 8" key="1">
    <citation type="journal article" date="2015" name="Genome Announc.">
        <title>Expanding the biotechnology potential of lactobacilli through comparative genomics of 213 strains and associated genera.</title>
        <authorList>
            <person name="Sun Z."/>
            <person name="Harris H.M."/>
            <person name="McCann A."/>
            <person name="Guo C."/>
            <person name="Argimon S."/>
            <person name="Zhang W."/>
            <person name="Yang X."/>
            <person name="Jeffery I.B."/>
            <person name="Cooney J.C."/>
            <person name="Kagawa T.F."/>
            <person name="Liu W."/>
            <person name="Song Y."/>
            <person name="Salvetti E."/>
            <person name="Wrobel A."/>
            <person name="Rasinkangas P."/>
            <person name="Parkhill J."/>
            <person name="Rea M.C."/>
            <person name="O'Sullivan O."/>
            <person name="Ritari J."/>
            <person name="Douillard F.P."/>
            <person name="Paul Ross R."/>
            <person name="Yang R."/>
            <person name="Briner A.E."/>
            <person name="Felis G.E."/>
            <person name="de Vos W.M."/>
            <person name="Barrangou R."/>
            <person name="Klaenhammer T.R."/>
            <person name="Caufield P.W."/>
            <person name="Cui Y."/>
            <person name="Zhang H."/>
            <person name="O'Toole P.W."/>
        </authorList>
    </citation>
    <scope>NUCLEOTIDE SEQUENCE [LARGE SCALE GENOMIC DNA]</scope>
    <source>
        <strain evidence="7 8">JCM 15530</strain>
    </source>
</reference>
<dbReference type="GO" id="GO:0019350">
    <property type="term" value="P:teichoic acid biosynthetic process"/>
    <property type="evidence" value="ECO:0007669"/>
    <property type="project" value="UniProtKB-KW"/>
</dbReference>